<name>A0ABX5MBX9_9PROT</name>
<dbReference type="Gene3D" id="3.30.1370.110">
    <property type="match status" value="1"/>
</dbReference>
<accession>A0ABX5MBX9</accession>
<gene>
    <name evidence="2" type="ORF">C8R14_10297</name>
</gene>
<keyword evidence="2" id="KW-0540">Nuclease</keyword>
<sequence>MNFLSAYLRIEKDNPSSSQETIHDAAALFREAMQGVKPLAKTGRKVMLSQSKRRLFIQPHVPILPCVDHDLPGGHQQEIGEGDEWSFARPGLQRYTLRKLRRGYWSIQDELDLHGLNRDEAYRVLMTFLEAVILQGYRCVRVIHGRGLSSKNRRPVLKILTGNWLMRHDDVLAFCQALPEHGGSGAVLVLLRNADKSP</sequence>
<dbReference type="PANTHER" id="PTHR35562:SF2">
    <property type="entry name" value="DNA ENDONUCLEASE SMRA-RELATED"/>
    <property type="match status" value="1"/>
</dbReference>
<dbReference type="GO" id="GO:0004519">
    <property type="term" value="F:endonuclease activity"/>
    <property type="evidence" value="ECO:0007669"/>
    <property type="project" value="UniProtKB-KW"/>
</dbReference>
<evidence type="ECO:0000313" key="3">
    <source>
        <dbReference type="Proteomes" id="UP000247780"/>
    </source>
</evidence>
<dbReference type="EMBL" id="QICQ01000002">
    <property type="protein sequence ID" value="PXV83978.1"/>
    <property type="molecule type" value="Genomic_DNA"/>
</dbReference>
<dbReference type="InterPro" id="IPR036063">
    <property type="entry name" value="Smr_dom_sf"/>
</dbReference>
<dbReference type="PANTHER" id="PTHR35562">
    <property type="entry name" value="DNA ENDONUCLEASE SMRA-RELATED"/>
    <property type="match status" value="1"/>
</dbReference>
<proteinExistence type="predicted"/>
<dbReference type="SMART" id="SM00463">
    <property type="entry name" value="SMR"/>
    <property type="match status" value="1"/>
</dbReference>
<evidence type="ECO:0000313" key="2">
    <source>
        <dbReference type="EMBL" id="PXV83978.1"/>
    </source>
</evidence>
<keyword evidence="3" id="KW-1185">Reference proteome</keyword>
<feature type="domain" description="Smr" evidence="1">
    <location>
        <begin position="111"/>
        <end position="192"/>
    </location>
</feature>
<protein>
    <submittedName>
        <fullName evidence="2">DNA-nicking Smr family endonuclease</fullName>
    </submittedName>
</protein>
<evidence type="ECO:0000259" key="1">
    <source>
        <dbReference type="PROSITE" id="PS50828"/>
    </source>
</evidence>
<dbReference type="InterPro" id="IPR002625">
    <property type="entry name" value="Smr_dom"/>
</dbReference>
<keyword evidence="2" id="KW-0378">Hydrolase</keyword>
<comment type="caution">
    <text evidence="2">The sequence shown here is derived from an EMBL/GenBank/DDBJ whole genome shotgun (WGS) entry which is preliminary data.</text>
</comment>
<dbReference type="Proteomes" id="UP000247780">
    <property type="component" value="Unassembled WGS sequence"/>
</dbReference>
<dbReference type="RefSeq" id="WP_110332542.1">
    <property type="nucleotide sequence ID" value="NZ_FNNM01000005.1"/>
</dbReference>
<reference evidence="2 3" key="1">
    <citation type="submission" date="2018-04" db="EMBL/GenBank/DDBJ databases">
        <title>Active sludge and wastewater microbial communities from Klosterneuburg, Austria.</title>
        <authorList>
            <person name="Wagner M."/>
        </authorList>
    </citation>
    <scope>NUCLEOTIDE SEQUENCE [LARGE SCALE GENOMIC DNA]</scope>
    <source>
        <strain evidence="2 3">Nm 57</strain>
    </source>
</reference>
<dbReference type="SUPFAM" id="SSF160443">
    <property type="entry name" value="SMR domain-like"/>
    <property type="match status" value="1"/>
</dbReference>
<keyword evidence="2" id="KW-0255">Endonuclease</keyword>
<dbReference type="Pfam" id="PF01713">
    <property type="entry name" value="Smr"/>
    <property type="match status" value="1"/>
</dbReference>
<organism evidence="2 3">
    <name type="scientific">Nitrosomonas eutropha</name>
    <dbReference type="NCBI Taxonomy" id="916"/>
    <lineage>
        <taxon>Bacteria</taxon>
        <taxon>Pseudomonadati</taxon>
        <taxon>Pseudomonadota</taxon>
        <taxon>Betaproteobacteria</taxon>
        <taxon>Nitrosomonadales</taxon>
        <taxon>Nitrosomonadaceae</taxon>
        <taxon>Nitrosomonas</taxon>
    </lineage>
</organism>
<dbReference type="PROSITE" id="PS50828">
    <property type="entry name" value="SMR"/>
    <property type="match status" value="1"/>
</dbReference>